<feature type="non-terminal residue" evidence="1">
    <location>
        <position position="116"/>
    </location>
</feature>
<name>A0ABR3EJL9_9AGAR</name>
<gene>
    <name evidence="1" type="ORF">V5O48_018997</name>
</gene>
<comment type="caution">
    <text evidence="1">The sequence shown here is derived from an EMBL/GenBank/DDBJ whole genome shotgun (WGS) entry which is preliminary data.</text>
</comment>
<evidence type="ECO:0000313" key="1">
    <source>
        <dbReference type="EMBL" id="KAL0563079.1"/>
    </source>
</evidence>
<dbReference type="EMBL" id="JBAHYK010003974">
    <property type="protein sequence ID" value="KAL0563079.1"/>
    <property type="molecule type" value="Genomic_DNA"/>
</dbReference>
<protein>
    <submittedName>
        <fullName evidence="1">Uncharacterized protein</fullName>
    </submittedName>
</protein>
<evidence type="ECO:0000313" key="2">
    <source>
        <dbReference type="Proteomes" id="UP001465976"/>
    </source>
</evidence>
<organism evidence="1 2">
    <name type="scientific">Marasmius crinis-equi</name>
    <dbReference type="NCBI Taxonomy" id="585013"/>
    <lineage>
        <taxon>Eukaryota</taxon>
        <taxon>Fungi</taxon>
        <taxon>Dikarya</taxon>
        <taxon>Basidiomycota</taxon>
        <taxon>Agaricomycotina</taxon>
        <taxon>Agaricomycetes</taxon>
        <taxon>Agaricomycetidae</taxon>
        <taxon>Agaricales</taxon>
        <taxon>Marasmiineae</taxon>
        <taxon>Marasmiaceae</taxon>
        <taxon>Marasmius</taxon>
    </lineage>
</organism>
<reference evidence="1 2" key="1">
    <citation type="submission" date="2024-02" db="EMBL/GenBank/DDBJ databases">
        <title>A draft genome for the cacao thread blight pathogen Marasmius crinis-equi.</title>
        <authorList>
            <person name="Cohen S.P."/>
            <person name="Baruah I.K."/>
            <person name="Amoako-Attah I."/>
            <person name="Bukari Y."/>
            <person name="Meinhardt L.W."/>
            <person name="Bailey B.A."/>
        </authorList>
    </citation>
    <scope>NUCLEOTIDE SEQUENCE [LARGE SCALE GENOMIC DNA]</scope>
    <source>
        <strain evidence="1 2">GH-76</strain>
    </source>
</reference>
<dbReference type="Proteomes" id="UP001465976">
    <property type="component" value="Unassembled WGS sequence"/>
</dbReference>
<sequence>METTSYFANSHGFVIESGGNFATVHGNQILNYFNHEPARKTALTIYDQFRQVIQGDINRTKDIGVYKYSRQWDVRDRWWGETGKLRADRTICSAQVIGGEGRLFTVITYSGPEAQE</sequence>
<proteinExistence type="predicted"/>
<keyword evidence="2" id="KW-1185">Reference proteome</keyword>
<accession>A0ABR3EJL9</accession>